<feature type="domain" description="HTH gntR-type" evidence="4">
    <location>
        <begin position="12"/>
        <end position="80"/>
    </location>
</feature>
<dbReference type="RefSeq" id="WP_275033267.1">
    <property type="nucleotide sequence ID" value="NZ_CP118615.1"/>
</dbReference>
<protein>
    <submittedName>
        <fullName evidence="5">Winged helix-turn-helix domain-containing protein</fullName>
    </submittedName>
</protein>
<organism evidence="5 6">
    <name type="scientific">Micromonospora cathayae</name>
    <dbReference type="NCBI Taxonomy" id="3028804"/>
    <lineage>
        <taxon>Bacteria</taxon>
        <taxon>Bacillati</taxon>
        <taxon>Actinomycetota</taxon>
        <taxon>Actinomycetes</taxon>
        <taxon>Micromonosporales</taxon>
        <taxon>Micromonosporaceae</taxon>
        <taxon>Micromonospora</taxon>
    </lineage>
</organism>
<proteinExistence type="predicted"/>
<evidence type="ECO:0000256" key="1">
    <source>
        <dbReference type="ARBA" id="ARBA00023015"/>
    </source>
</evidence>
<sequence>MVLETEECQMPAPKWEQLADHIRNKIKSGELKPGDKLPSTAQLKAEHKVSDSVIRYAMHALRTEGLVESTQGLGVFVAEKKG</sequence>
<dbReference type="PROSITE" id="PS50949">
    <property type="entry name" value="HTH_GNTR"/>
    <property type="match status" value="1"/>
</dbReference>
<reference evidence="5 6" key="1">
    <citation type="submission" date="2023-02" db="EMBL/GenBank/DDBJ databases">
        <authorList>
            <person name="Mo P."/>
        </authorList>
    </citation>
    <scope>NUCLEOTIDE SEQUENCE [LARGE SCALE GENOMIC DNA]</scope>
    <source>
        <strain evidence="5 6">HUAS 3</strain>
    </source>
</reference>
<dbReference type="InterPro" id="IPR036388">
    <property type="entry name" value="WH-like_DNA-bd_sf"/>
</dbReference>
<dbReference type="SMART" id="SM00345">
    <property type="entry name" value="HTH_GNTR"/>
    <property type="match status" value="1"/>
</dbReference>
<evidence type="ECO:0000259" key="4">
    <source>
        <dbReference type="PROSITE" id="PS50949"/>
    </source>
</evidence>
<dbReference type="Pfam" id="PF00392">
    <property type="entry name" value="GntR"/>
    <property type="match status" value="1"/>
</dbReference>
<evidence type="ECO:0000313" key="5">
    <source>
        <dbReference type="EMBL" id="WDZ86442.1"/>
    </source>
</evidence>
<gene>
    <name evidence="5" type="ORF">PVK37_08610</name>
</gene>
<keyword evidence="3" id="KW-0804">Transcription</keyword>
<evidence type="ECO:0000256" key="3">
    <source>
        <dbReference type="ARBA" id="ARBA00023163"/>
    </source>
</evidence>
<dbReference type="PANTHER" id="PTHR44846">
    <property type="entry name" value="MANNOSYL-D-GLYCERATE TRANSPORT/METABOLISM SYSTEM REPRESSOR MNGR-RELATED"/>
    <property type="match status" value="1"/>
</dbReference>
<name>A0ABY7ZWF4_9ACTN</name>
<keyword evidence="1" id="KW-0805">Transcription regulation</keyword>
<dbReference type="EMBL" id="CP118615">
    <property type="protein sequence ID" value="WDZ86442.1"/>
    <property type="molecule type" value="Genomic_DNA"/>
</dbReference>
<dbReference type="Proteomes" id="UP001219605">
    <property type="component" value="Chromosome"/>
</dbReference>
<dbReference type="CDD" id="cd07377">
    <property type="entry name" value="WHTH_GntR"/>
    <property type="match status" value="1"/>
</dbReference>
<dbReference type="PANTHER" id="PTHR44846:SF17">
    <property type="entry name" value="GNTR-FAMILY TRANSCRIPTIONAL REGULATOR"/>
    <property type="match status" value="1"/>
</dbReference>
<dbReference type="SUPFAM" id="SSF46785">
    <property type="entry name" value="Winged helix' DNA-binding domain"/>
    <property type="match status" value="1"/>
</dbReference>
<dbReference type="Gene3D" id="1.10.10.10">
    <property type="entry name" value="Winged helix-like DNA-binding domain superfamily/Winged helix DNA-binding domain"/>
    <property type="match status" value="1"/>
</dbReference>
<accession>A0ABY7ZWF4</accession>
<keyword evidence="6" id="KW-1185">Reference proteome</keyword>
<keyword evidence="2" id="KW-0238">DNA-binding</keyword>
<evidence type="ECO:0000313" key="6">
    <source>
        <dbReference type="Proteomes" id="UP001219605"/>
    </source>
</evidence>
<dbReference type="InterPro" id="IPR000524">
    <property type="entry name" value="Tscrpt_reg_HTH_GntR"/>
</dbReference>
<evidence type="ECO:0000256" key="2">
    <source>
        <dbReference type="ARBA" id="ARBA00023125"/>
    </source>
</evidence>
<dbReference type="InterPro" id="IPR036390">
    <property type="entry name" value="WH_DNA-bd_sf"/>
</dbReference>
<dbReference type="InterPro" id="IPR050679">
    <property type="entry name" value="Bact_HTH_transcr_reg"/>
</dbReference>